<sequence>MPALRRATDLPMQTIVATSLAVIALVSVGGVLASAIGGHVDWHIALPFAAGALAGMLTGRGFSRHLAGPALQQGFAAFAGVVAIGLVVRALA</sequence>
<evidence type="ECO:0000256" key="5">
    <source>
        <dbReference type="RuleBase" id="RU363041"/>
    </source>
</evidence>
<dbReference type="PANTHER" id="PTHR43701">
    <property type="entry name" value="MEMBRANE TRANSPORTER PROTEIN MJ0441-RELATED"/>
    <property type="match status" value="1"/>
</dbReference>
<feature type="transmembrane region" description="Helical" evidence="5">
    <location>
        <begin position="43"/>
        <end position="62"/>
    </location>
</feature>
<name>A0A0S4VSV9_RALSL</name>
<proteinExistence type="inferred from homology"/>
<comment type="similarity">
    <text evidence="5">Belongs to the 4-toluene sulfonate uptake permease (TSUP) (TC 2.A.102) family.</text>
</comment>
<feature type="transmembrane region" description="Helical" evidence="5">
    <location>
        <begin position="74"/>
        <end position="91"/>
    </location>
</feature>
<dbReference type="PANTHER" id="PTHR43701:SF2">
    <property type="entry name" value="MEMBRANE TRANSPORTER PROTEIN YJNA-RELATED"/>
    <property type="match status" value="1"/>
</dbReference>
<evidence type="ECO:0000256" key="3">
    <source>
        <dbReference type="ARBA" id="ARBA00022989"/>
    </source>
</evidence>
<accession>A0A0S4VSV9</accession>
<keyword evidence="4 5" id="KW-0472">Membrane</keyword>
<evidence type="ECO:0000256" key="1">
    <source>
        <dbReference type="ARBA" id="ARBA00004141"/>
    </source>
</evidence>
<protein>
    <recommendedName>
        <fullName evidence="5">Probable membrane transporter protein</fullName>
    </recommendedName>
</protein>
<dbReference type="AlphaFoldDB" id="A0A0S4VSV9"/>
<keyword evidence="2 5" id="KW-0812">Transmembrane</keyword>
<organism evidence="6">
    <name type="scientific">Ralstonia solanacearum</name>
    <name type="common">Pseudomonas solanacearum</name>
    <dbReference type="NCBI Taxonomy" id="305"/>
    <lineage>
        <taxon>Bacteria</taxon>
        <taxon>Pseudomonadati</taxon>
        <taxon>Pseudomonadota</taxon>
        <taxon>Betaproteobacteria</taxon>
        <taxon>Burkholderiales</taxon>
        <taxon>Burkholderiaceae</taxon>
        <taxon>Ralstonia</taxon>
        <taxon>Ralstonia solanacearum species complex</taxon>
    </lineage>
</organism>
<dbReference type="InterPro" id="IPR002781">
    <property type="entry name" value="TM_pro_TauE-like"/>
</dbReference>
<gene>
    <name evidence="6" type="ORF">TD1301_v1_3660001</name>
</gene>
<keyword evidence="5" id="KW-1003">Cell membrane</keyword>
<evidence type="ECO:0000313" key="6">
    <source>
        <dbReference type="EMBL" id="CUV37499.1"/>
    </source>
</evidence>
<dbReference type="GO" id="GO:0005886">
    <property type="term" value="C:plasma membrane"/>
    <property type="evidence" value="ECO:0007669"/>
    <property type="project" value="UniProtKB-SubCell"/>
</dbReference>
<evidence type="ECO:0000256" key="2">
    <source>
        <dbReference type="ARBA" id="ARBA00022692"/>
    </source>
</evidence>
<comment type="subcellular location">
    <subcellularLocation>
        <location evidence="5">Cell membrane</location>
        <topology evidence="5">Multi-pass membrane protein</topology>
    </subcellularLocation>
    <subcellularLocation>
        <location evidence="1">Membrane</location>
        <topology evidence="1">Multi-pass membrane protein</topology>
    </subcellularLocation>
</comment>
<reference evidence="6" key="1">
    <citation type="submission" date="2015-10" db="EMBL/GenBank/DDBJ databases">
        <authorList>
            <person name="Gilbert D.G."/>
        </authorList>
    </citation>
    <scope>NUCLEOTIDE SEQUENCE</scope>
    <source>
        <strain evidence="6">Phyl III-seqv23</strain>
    </source>
</reference>
<evidence type="ECO:0000256" key="4">
    <source>
        <dbReference type="ARBA" id="ARBA00023136"/>
    </source>
</evidence>
<dbReference type="InterPro" id="IPR051598">
    <property type="entry name" value="TSUP/Inactive_protease-like"/>
</dbReference>
<keyword evidence="3 5" id="KW-1133">Transmembrane helix</keyword>
<dbReference type="Pfam" id="PF01925">
    <property type="entry name" value="TauE"/>
    <property type="match status" value="1"/>
</dbReference>
<dbReference type="EMBL" id="LN899825">
    <property type="protein sequence ID" value="CUV37499.1"/>
    <property type="molecule type" value="Genomic_DNA"/>
</dbReference>